<dbReference type="InterPro" id="IPR036864">
    <property type="entry name" value="Zn2-C6_fun-type_DNA-bd_sf"/>
</dbReference>
<gene>
    <name evidence="5" type="ORF">A9F13_05g01859</name>
</gene>
<dbReference type="PROSITE" id="PS50048">
    <property type="entry name" value="ZN2_CY6_FUNGAL_2"/>
    <property type="match status" value="1"/>
</dbReference>
<accession>A0AA91Q112</accession>
<evidence type="ECO:0000313" key="6">
    <source>
        <dbReference type="Proteomes" id="UP000195602"/>
    </source>
</evidence>
<dbReference type="GO" id="GO:0045944">
    <property type="term" value="P:positive regulation of transcription by RNA polymerase II"/>
    <property type="evidence" value="ECO:0007669"/>
    <property type="project" value="TreeGrafter"/>
</dbReference>
<dbReference type="Gene3D" id="4.10.240.10">
    <property type="entry name" value="Zn(2)-C6 fungal-type DNA-binding domain"/>
    <property type="match status" value="1"/>
</dbReference>
<feature type="domain" description="Zn(2)-C6 fungal-type" evidence="4">
    <location>
        <begin position="45"/>
        <end position="75"/>
    </location>
</feature>
<feature type="region of interest" description="Disordered" evidence="3">
    <location>
        <begin position="1"/>
        <end position="37"/>
    </location>
</feature>
<dbReference type="CDD" id="cd00067">
    <property type="entry name" value="GAL4"/>
    <property type="match status" value="1"/>
</dbReference>
<name>A0AA91Q112_CLALS</name>
<dbReference type="KEGG" id="clus:A9F13_05g01859"/>
<evidence type="ECO:0000313" key="5">
    <source>
        <dbReference type="EMBL" id="OVF09384.1"/>
    </source>
</evidence>
<reference evidence="5 6" key="1">
    <citation type="submission" date="2017-04" db="EMBL/GenBank/DDBJ databases">
        <title>Draft genome of the yeast Clavispora lusitaniae type strain CBS 6936.</title>
        <authorList>
            <person name="Durrens P."/>
            <person name="Klopp C."/>
            <person name="Biteau N."/>
            <person name="Fitton-Ouhabi V."/>
            <person name="Dementhon K."/>
            <person name="Accoceberry I."/>
            <person name="Sherman D.J."/>
            <person name="Noel T."/>
        </authorList>
    </citation>
    <scope>NUCLEOTIDE SEQUENCE [LARGE SCALE GENOMIC DNA]</scope>
    <source>
        <strain evidence="5 6">CBS 6936</strain>
    </source>
</reference>
<dbReference type="SUPFAM" id="SSF57701">
    <property type="entry name" value="Zn2/Cys6 DNA-binding domain"/>
    <property type="match status" value="1"/>
</dbReference>
<dbReference type="Proteomes" id="UP000195602">
    <property type="component" value="Unassembled WGS sequence"/>
</dbReference>
<dbReference type="PROSITE" id="PS00463">
    <property type="entry name" value="ZN2_CY6_FUNGAL_1"/>
    <property type="match status" value="1"/>
</dbReference>
<protein>
    <submittedName>
        <fullName evidence="5">Transcriptional activator protein</fullName>
    </submittedName>
</protein>
<feature type="compositionally biased region" description="Polar residues" evidence="3">
    <location>
        <begin position="269"/>
        <end position="281"/>
    </location>
</feature>
<dbReference type="GO" id="GO:0005634">
    <property type="term" value="C:nucleus"/>
    <property type="evidence" value="ECO:0007669"/>
    <property type="project" value="UniProtKB-SubCell"/>
</dbReference>
<dbReference type="InterPro" id="IPR001138">
    <property type="entry name" value="Zn2Cys6_DnaBD"/>
</dbReference>
<feature type="region of interest" description="Disordered" evidence="3">
    <location>
        <begin position="264"/>
        <end position="297"/>
    </location>
</feature>
<dbReference type="InterPro" id="IPR021858">
    <property type="entry name" value="Fun_TF"/>
</dbReference>
<dbReference type="GO" id="GO:0000976">
    <property type="term" value="F:transcription cis-regulatory region binding"/>
    <property type="evidence" value="ECO:0007669"/>
    <property type="project" value="TreeGrafter"/>
</dbReference>
<dbReference type="AlphaFoldDB" id="A0AA91Q112"/>
<sequence length="781" mass="87402">MFTTLELPGMRRAVAGGQKDARDPSIPPDSPKKILSRYTAKSRSGCLTCKARKKKCDETRPVCRDCSRFNKECVWVDQSMSGSEIRRLRKEVQEKAKESKLRRRRSKKAKSEEVEGASVFLPEGMEKGHEKNRGKNPERKSHENKSSENKIRENKSPENNILENNISVNVISRQSMFTVPDITPLGQEYIQPVGFPDLARGNGSAMASTEFLPSPKAGASPLFSAHKDVSPPPLDVDSFRFLPEAESPTPFLTFLKDLTSLHEKDSTARRNNAMSDKSSVYSDGRNEEPENGQVSVSPETALARMSPNFSVPEFLENIHLLRQRSPAELNNLASNFNAAFSPRPQAHLSFLPGLDDSGQFLYNYYVNTLSAKVSIAPTSQDESNSYQKVFLPLAQKDDGVLYGILAWAGFHLGGKWLSEGSKYAEKAVKLLTQGVDFGGLACVENDRRTILNKLATILILCGAEICRGDVKYWSVYLNWGWKLLRDNGGILKFDNNKEEHWLISNFAYHDLLASSTSERGTYFPIDTYNTIFADPEGVSRGLLNPLLGVSKSLFKVIGEINSLAYESKRSLDIYYNRGSPKSSDLWSTPNNVAQSPDLPMQSSFGDTDSEISEHAKTGRLLCSILERAQKLKQDIETAKPEMADIVNLSDSDLELQLTSFEAFQLSCTLFLRQSIMKCNPSSLESQILVNDLVKCLDILLDSPMVATLVFPIFMAGIHSVTEDDREAMRIRIDKMMATYGPWNVVRVKFLVEKVWEQNPEGDKVVDWHAILKSLGWDLNFA</sequence>
<evidence type="ECO:0000256" key="2">
    <source>
        <dbReference type="ARBA" id="ARBA00023242"/>
    </source>
</evidence>
<dbReference type="Pfam" id="PF00172">
    <property type="entry name" value="Zn_clus"/>
    <property type="match status" value="1"/>
</dbReference>
<comment type="subcellular location">
    <subcellularLocation>
        <location evidence="1">Nucleus</location>
    </subcellularLocation>
</comment>
<dbReference type="Pfam" id="PF11951">
    <property type="entry name" value="Fungal_trans_2"/>
    <property type="match status" value="1"/>
</dbReference>
<dbReference type="GO" id="GO:0000981">
    <property type="term" value="F:DNA-binding transcription factor activity, RNA polymerase II-specific"/>
    <property type="evidence" value="ECO:0007669"/>
    <property type="project" value="InterPro"/>
</dbReference>
<dbReference type="PANTHER" id="PTHR37534">
    <property type="entry name" value="TRANSCRIPTIONAL ACTIVATOR PROTEIN UGA3"/>
    <property type="match status" value="1"/>
</dbReference>
<evidence type="ECO:0000256" key="3">
    <source>
        <dbReference type="SAM" id="MobiDB-lite"/>
    </source>
</evidence>
<proteinExistence type="predicted"/>
<evidence type="ECO:0000256" key="1">
    <source>
        <dbReference type="ARBA" id="ARBA00004123"/>
    </source>
</evidence>
<dbReference type="SMART" id="SM00066">
    <property type="entry name" value="GAL4"/>
    <property type="match status" value="1"/>
</dbReference>
<keyword evidence="2" id="KW-0539">Nucleus</keyword>
<comment type="caution">
    <text evidence="5">The sequence shown here is derived from an EMBL/GenBank/DDBJ whole genome shotgun (WGS) entry which is preliminary data.</text>
</comment>
<dbReference type="EMBL" id="LYUB02000005">
    <property type="protein sequence ID" value="OVF09384.1"/>
    <property type="molecule type" value="Genomic_DNA"/>
</dbReference>
<evidence type="ECO:0000259" key="4">
    <source>
        <dbReference type="PROSITE" id="PS50048"/>
    </source>
</evidence>
<dbReference type="PANTHER" id="PTHR37534:SF7">
    <property type="entry name" value="TRANSCRIPTIONAL ACTIVATOR PROTEIN UGA3"/>
    <property type="match status" value="1"/>
</dbReference>
<feature type="region of interest" description="Disordered" evidence="3">
    <location>
        <begin position="92"/>
        <end position="160"/>
    </location>
</feature>
<organism evidence="5 6">
    <name type="scientific">Clavispora lusitaniae</name>
    <name type="common">Candida lusitaniae</name>
    <dbReference type="NCBI Taxonomy" id="36911"/>
    <lineage>
        <taxon>Eukaryota</taxon>
        <taxon>Fungi</taxon>
        <taxon>Dikarya</taxon>
        <taxon>Ascomycota</taxon>
        <taxon>Saccharomycotina</taxon>
        <taxon>Pichiomycetes</taxon>
        <taxon>Metschnikowiaceae</taxon>
        <taxon>Clavispora</taxon>
    </lineage>
</organism>
<dbReference type="GO" id="GO:0008270">
    <property type="term" value="F:zinc ion binding"/>
    <property type="evidence" value="ECO:0007669"/>
    <property type="project" value="InterPro"/>
</dbReference>
<feature type="compositionally biased region" description="Basic and acidic residues" evidence="3">
    <location>
        <begin position="124"/>
        <end position="156"/>
    </location>
</feature>